<evidence type="ECO:0000256" key="4">
    <source>
        <dbReference type="ARBA" id="ARBA00022452"/>
    </source>
</evidence>
<evidence type="ECO:0000256" key="5">
    <source>
        <dbReference type="ARBA" id="ARBA00022692"/>
    </source>
</evidence>
<comment type="subcellular location">
    <subcellularLocation>
        <location evidence="1">Cell outer membrane</location>
        <topology evidence="1">Multi-pass membrane protein</topology>
    </subcellularLocation>
</comment>
<dbReference type="InterPro" id="IPR002299">
    <property type="entry name" value="Porin_Neis"/>
</dbReference>
<protein>
    <submittedName>
        <fullName evidence="13">Outer membrane porin lipoprotein</fullName>
    </submittedName>
</protein>
<reference evidence="13" key="1">
    <citation type="submission" date="2016-12" db="EMBL/GenBank/DDBJ databases">
        <authorList>
            <person name="Moulin L."/>
        </authorList>
    </citation>
    <scope>NUCLEOTIDE SEQUENCE [LARGE SCALE GENOMIC DNA]</scope>
    <source>
        <strain evidence="13">STM 7183</strain>
    </source>
</reference>
<evidence type="ECO:0000256" key="10">
    <source>
        <dbReference type="ARBA" id="ARBA00023237"/>
    </source>
</evidence>
<evidence type="ECO:0000256" key="7">
    <source>
        <dbReference type="ARBA" id="ARBA00023065"/>
    </source>
</evidence>
<gene>
    <name evidence="13" type="ORF">BN2476_600040</name>
</gene>
<feature type="signal peptide" evidence="11">
    <location>
        <begin position="1"/>
        <end position="24"/>
    </location>
</feature>
<keyword evidence="9" id="KW-0472">Membrane</keyword>
<evidence type="ECO:0000313" key="13">
    <source>
        <dbReference type="EMBL" id="SIT47830.1"/>
    </source>
</evidence>
<evidence type="ECO:0000313" key="14">
    <source>
        <dbReference type="Proteomes" id="UP000195569"/>
    </source>
</evidence>
<evidence type="ECO:0000256" key="2">
    <source>
        <dbReference type="ARBA" id="ARBA00011233"/>
    </source>
</evidence>
<comment type="caution">
    <text evidence="13">The sequence shown here is derived from an EMBL/GenBank/DDBJ whole genome shotgun (WGS) entry which is preliminary data.</text>
</comment>
<dbReference type="PANTHER" id="PTHR34501:SF9">
    <property type="entry name" value="MAJOR OUTER MEMBRANE PROTEIN P.IA"/>
    <property type="match status" value="1"/>
</dbReference>
<sequence length="377" mass="40543">MTKKHFAMAATVAAIAVAAGGAHAQSSVQLYGLMDLSVPTYQSHADANGNHVIGMGIGGEPWFSGSRFGMKGAEDIGGGTKVIFRLEAEYRVADGQMEDPGQLFDRDAWVGIENDSLGKLTAGFQNTIARDAAAIYGDPYGNAKLTTEEGGWTNSNNFKQMIFYAAGSTGTRYSNGLAWKKLFNNGIFAAAGYAFGNQTSFGLNSVYQAALGYNGNSFAASTFYSHVNKNGFANQSFSVGGNYTFGIVRANAGYFRYWGDQGSLGQRQDNAWTVSLKLAPKGPLDYELGYQQMRVHNAAYNADGDIPNANLGTFDPTSGLHNGFKETLYGSVFYHLSKRTEVYLAGDYMRLHGGYTVGSTFGATNQLELTGGIRTRF</sequence>
<dbReference type="GO" id="GO:0015288">
    <property type="term" value="F:porin activity"/>
    <property type="evidence" value="ECO:0007669"/>
    <property type="project" value="UniProtKB-KW"/>
</dbReference>
<evidence type="ECO:0000256" key="6">
    <source>
        <dbReference type="ARBA" id="ARBA00022729"/>
    </source>
</evidence>
<dbReference type="InterPro" id="IPR023614">
    <property type="entry name" value="Porin_dom_sf"/>
</dbReference>
<feature type="domain" description="Porin" evidence="12">
    <location>
        <begin position="12"/>
        <end position="350"/>
    </location>
</feature>
<keyword evidence="10" id="KW-0998">Cell outer membrane</keyword>
<evidence type="ECO:0000259" key="12">
    <source>
        <dbReference type="Pfam" id="PF13609"/>
    </source>
</evidence>
<keyword evidence="8" id="KW-0626">Porin</keyword>
<proteinExistence type="predicted"/>
<dbReference type="EMBL" id="CYGY02000060">
    <property type="protein sequence ID" value="SIT47830.1"/>
    <property type="molecule type" value="Genomic_DNA"/>
</dbReference>
<evidence type="ECO:0000256" key="1">
    <source>
        <dbReference type="ARBA" id="ARBA00004571"/>
    </source>
</evidence>
<evidence type="ECO:0000256" key="11">
    <source>
        <dbReference type="SAM" id="SignalP"/>
    </source>
</evidence>
<dbReference type="SUPFAM" id="SSF56935">
    <property type="entry name" value="Porins"/>
    <property type="match status" value="1"/>
</dbReference>
<accession>A0A1N7SKC1</accession>
<name>A0A1N7SKC1_9BURK</name>
<dbReference type="Proteomes" id="UP000195569">
    <property type="component" value="Unassembled WGS sequence"/>
</dbReference>
<evidence type="ECO:0000256" key="3">
    <source>
        <dbReference type="ARBA" id="ARBA00022448"/>
    </source>
</evidence>
<keyword evidence="3" id="KW-0813">Transport</keyword>
<dbReference type="GO" id="GO:0006811">
    <property type="term" value="P:monoatomic ion transport"/>
    <property type="evidence" value="ECO:0007669"/>
    <property type="project" value="UniProtKB-KW"/>
</dbReference>
<keyword evidence="7" id="KW-0406">Ion transport</keyword>
<evidence type="ECO:0000256" key="9">
    <source>
        <dbReference type="ARBA" id="ARBA00023136"/>
    </source>
</evidence>
<keyword evidence="13" id="KW-0449">Lipoprotein</keyword>
<keyword evidence="6 11" id="KW-0732">Signal</keyword>
<dbReference type="AlphaFoldDB" id="A0A1N7SKC1"/>
<dbReference type="Pfam" id="PF13609">
    <property type="entry name" value="Porin_4"/>
    <property type="match status" value="1"/>
</dbReference>
<dbReference type="PANTHER" id="PTHR34501">
    <property type="entry name" value="PROTEIN YDDL-RELATED"/>
    <property type="match status" value="1"/>
</dbReference>
<keyword evidence="14" id="KW-1185">Reference proteome</keyword>
<dbReference type="PRINTS" id="PR00184">
    <property type="entry name" value="NEISSPPORIN"/>
</dbReference>
<dbReference type="GO" id="GO:0009279">
    <property type="term" value="C:cell outer membrane"/>
    <property type="evidence" value="ECO:0007669"/>
    <property type="project" value="UniProtKB-SubCell"/>
</dbReference>
<dbReference type="Gene3D" id="2.40.160.10">
    <property type="entry name" value="Porin"/>
    <property type="match status" value="1"/>
</dbReference>
<dbReference type="InterPro" id="IPR050298">
    <property type="entry name" value="Gram-neg_bact_OMP"/>
</dbReference>
<keyword evidence="5" id="KW-0812">Transmembrane</keyword>
<evidence type="ECO:0000256" key="8">
    <source>
        <dbReference type="ARBA" id="ARBA00023114"/>
    </source>
</evidence>
<keyword evidence="4" id="KW-1134">Transmembrane beta strand</keyword>
<dbReference type="InterPro" id="IPR033900">
    <property type="entry name" value="Gram_neg_porin_domain"/>
</dbReference>
<comment type="subunit">
    <text evidence="2">Homotrimer.</text>
</comment>
<organism evidence="13 14">
    <name type="scientific">Paraburkholderia piptadeniae</name>
    <dbReference type="NCBI Taxonomy" id="1701573"/>
    <lineage>
        <taxon>Bacteria</taxon>
        <taxon>Pseudomonadati</taxon>
        <taxon>Pseudomonadota</taxon>
        <taxon>Betaproteobacteria</taxon>
        <taxon>Burkholderiales</taxon>
        <taxon>Burkholderiaceae</taxon>
        <taxon>Paraburkholderia</taxon>
    </lineage>
</organism>
<dbReference type="CDD" id="cd00342">
    <property type="entry name" value="gram_neg_porins"/>
    <property type="match status" value="1"/>
</dbReference>
<dbReference type="GO" id="GO:0046930">
    <property type="term" value="C:pore complex"/>
    <property type="evidence" value="ECO:0007669"/>
    <property type="project" value="UniProtKB-KW"/>
</dbReference>
<feature type="chain" id="PRO_5013247235" evidence="11">
    <location>
        <begin position="25"/>
        <end position="377"/>
    </location>
</feature>